<name>A0A9D5AHN6_PEA</name>
<accession>A0A9D5AHN6</accession>
<reference evidence="1 2" key="1">
    <citation type="journal article" date="2022" name="Nat. Genet.">
        <title>Improved pea reference genome and pan-genome highlight genomic features and evolutionary characteristics.</title>
        <authorList>
            <person name="Yang T."/>
            <person name="Liu R."/>
            <person name="Luo Y."/>
            <person name="Hu S."/>
            <person name="Wang D."/>
            <person name="Wang C."/>
            <person name="Pandey M.K."/>
            <person name="Ge S."/>
            <person name="Xu Q."/>
            <person name="Li N."/>
            <person name="Li G."/>
            <person name="Huang Y."/>
            <person name="Saxena R.K."/>
            <person name="Ji Y."/>
            <person name="Li M."/>
            <person name="Yan X."/>
            <person name="He Y."/>
            <person name="Liu Y."/>
            <person name="Wang X."/>
            <person name="Xiang C."/>
            <person name="Varshney R.K."/>
            <person name="Ding H."/>
            <person name="Gao S."/>
            <person name="Zong X."/>
        </authorList>
    </citation>
    <scope>NUCLEOTIDE SEQUENCE [LARGE SCALE GENOMIC DNA]</scope>
    <source>
        <strain evidence="1 2">cv. Zhongwan 6</strain>
    </source>
</reference>
<evidence type="ECO:0000313" key="1">
    <source>
        <dbReference type="EMBL" id="KAI5408848.1"/>
    </source>
</evidence>
<dbReference type="Proteomes" id="UP001058974">
    <property type="component" value="Chromosome 5"/>
</dbReference>
<gene>
    <name evidence="1" type="ORF">KIW84_054611</name>
</gene>
<dbReference type="EMBL" id="JAMSHJ010000005">
    <property type="protein sequence ID" value="KAI5408848.1"/>
    <property type="molecule type" value="Genomic_DNA"/>
</dbReference>
<proteinExistence type="predicted"/>
<keyword evidence="2" id="KW-1185">Reference proteome</keyword>
<comment type="caution">
    <text evidence="1">The sequence shown here is derived from an EMBL/GenBank/DDBJ whole genome shotgun (WGS) entry which is preliminary data.</text>
</comment>
<sequence>MAADRRKTRTEDVWWHVEGVVAHCNPIVAFGKAVVIKYSGVSPHVKIERKALDVIFVIECNSGMPIFCAKTFTMRSLSIDAYYTIPHSQAAAYQYRTAVGAIRPTLLLRELVGSATDNHMLAFLMRRLMNRLGGVSWHGGMVASVQTFFRQSQERGSRLKVYPSFHRGRPLPCK</sequence>
<evidence type="ECO:0000313" key="2">
    <source>
        <dbReference type="Proteomes" id="UP001058974"/>
    </source>
</evidence>
<organism evidence="1 2">
    <name type="scientific">Pisum sativum</name>
    <name type="common">Garden pea</name>
    <name type="synonym">Lathyrus oleraceus</name>
    <dbReference type="NCBI Taxonomy" id="3888"/>
    <lineage>
        <taxon>Eukaryota</taxon>
        <taxon>Viridiplantae</taxon>
        <taxon>Streptophyta</taxon>
        <taxon>Embryophyta</taxon>
        <taxon>Tracheophyta</taxon>
        <taxon>Spermatophyta</taxon>
        <taxon>Magnoliopsida</taxon>
        <taxon>eudicotyledons</taxon>
        <taxon>Gunneridae</taxon>
        <taxon>Pentapetalae</taxon>
        <taxon>rosids</taxon>
        <taxon>fabids</taxon>
        <taxon>Fabales</taxon>
        <taxon>Fabaceae</taxon>
        <taxon>Papilionoideae</taxon>
        <taxon>50 kb inversion clade</taxon>
        <taxon>NPAAA clade</taxon>
        <taxon>Hologalegina</taxon>
        <taxon>IRL clade</taxon>
        <taxon>Fabeae</taxon>
        <taxon>Lathyrus</taxon>
    </lineage>
</organism>
<dbReference type="AlphaFoldDB" id="A0A9D5AHN6"/>
<dbReference type="Gramene" id="Psat05G0461100-T1">
    <property type="protein sequence ID" value="KAI5408848.1"/>
    <property type="gene ID" value="KIW84_054611"/>
</dbReference>
<protein>
    <submittedName>
        <fullName evidence="1">Uncharacterized protein</fullName>
    </submittedName>
</protein>